<name>A0A327RW18_9FLAO</name>
<protein>
    <submittedName>
        <fullName evidence="1">Uncharacterized protein</fullName>
    </submittedName>
</protein>
<evidence type="ECO:0000313" key="2">
    <source>
        <dbReference type="Proteomes" id="UP000248987"/>
    </source>
</evidence>
<reference evidence="1 2" key="1">
    <citation type="submission" date="2018-06" db="EMBL/GenBank/DDBJ databases">
        <title>Genomic Encyclopedia of Archaeal and Bacterial Type Strains, Phase II (KMG-II): from individual species to whole genera.</title>
        <authorList>
            <person name="Goeker M."/>
        </authorList>
    </citation>
    <scope>NUCLEOTIDE SEQUENCE [LARGE SCALE GENOMIC DNA]</scope>
    <source>
        <strain evidence="1 2">DSM 12408</strain>
    </source>
</reference>
<dbReference type="RefSeq" id="WP_245905328.1">
    <property type="nucleotide sequence ID" value="NZ_LZRN01000065.1"/>
</dbReference>
<accession>A0A327RW18</accession>
<keyword evidence="2" id="KW-1185">Reference proteome</keyword>
<dbReference type="EMBL" id="QLLQ01000012">
    <property type="protein sequence ID" value="RAJ21140.1"/>
    <property type="molecule type" value="Genomic_DNA"/>
</dbReference>
<proteinExistence type="predicted"/>
<gene>
    <name evidence="1" type="ORF">LX77_02894</name>
</gene>
<comment type="caution">
    <text evidence="1">The sequence shown here is derived from an EMBL/GenBank/DDBJ whole genome shotgun (WGS) entry which is preliminary data.</text>
</comment>
<dbReference type="Proteomes" id="UP000248987">
    <property type="component" value="Unassembled WGS sequence"/>
</dbReference>
<evidence type="ECO:0000313" key="1">
    <source>
        <dbReference type="EMBL" id="RAJ21140.1"/>
    </source>
</evidence>
<dbReference type="AlphaFoldDB" id="A0A327RW18"/>
<sequence>MDIQSFNDIKELLTALKREDRLFYEMFGKRKSLEFKLSYALELVDFDEARIDYLVKKSVLRENGGLLEIDGLFLEFFEQVLEVNEEINLASIDENIKSIQENIVYFLNENSEHRRHAYLREIKRTFRKIGVVTIRSVIDLRRKVDNTFKNEPNFKNKQLKLKHLDEKRVMVKKLSGQALDLINENQPVFFKTSQDEELKRIITELKLQLNECSHNLIEIEKQIIDYLNQIKHQGLFLEKLRKLKYLKDHFTIEAETDIKQHLAKSNSLIFERRLGEPLNLSLDFILNEERAFASIKKVAKNYKSRTHIVPELAETIATDFLENNVEQEVMINLEEVRNHFLATGDNLFNFIANYNFNKDVGFEERVTVYCQLVSIYDQEFMIANEFENFNGVEYAMVYPK</sequence>
<organism evidence="1 2">
    <name type="scientific">Gelidibacter algens</name>
    <dbReference type="NCBI Taxonomy" id="49280"/>
    <lineage>
        <taxon>Bacteria</taxon>
        <taxon>Pseudomonadati</taxon>
        <taxon>Bacteroidota</taxon>
        <taxon>Flavobacteriia</taxon>
        <taxon>Flavobacteriales</taxon>
        <taxon>Flavobacteriaceae</taxon>
        <taxon>Gelidibacter</taxon>
    </lineage>
</organism>